<evidence type="ECO:0008006" key="4">
    <source>
        <dbReference type="Google" id="ProtNLM"/>
    </source>
</evidence>
<comment type="caution">
    <text evidence="2">The sequence shown here is derived from an EMBL/GenBank/DDBJ whole genome shotgun (WGS) entry which is preliminary data.</text>
</comment>
<gene>
    <name evidence="2" type="ORF">R3P38DRAFT_2579554</name>
</gene>
<accession>A0AAV9ZE88</accession>
<proteinExistence type="predicted"/>
<evidence type="ECO:0000256" key="1">
    <source>
        <dbReference type="SAM" id="SignalP"/>
    </source>
</evidence>
<evidence type="ECO:0000313" key="3">
    <source>
        <dbReference type="Proteomes" id="UP001362999"/>
    </source>
</evidence>
<feature type="signal peptide" evidence="1">
    <location>
        <begin position="1"/>
        <end position="20"/>
    </location>
</feature>
<dbReference type="Proteomes" id="UP001362999">
    <property type="component" value="Unassembled WGS sequence"/>
</dbReference>
<keyword evidence="1" id="KW-0732">Signal</keyword>
<dbReference type="EMBL" id="JAWWNJ010000157">
    <property type="protein sequence ID" value="KAK6980643.1"/>
    <property type="molecule type" value="Genomic_DNA"/>
</dbReference>
<feature type="chain" id="PRO_5043934155" description="Ricin B lectin domain-containing protein" evidence="1">
    <location>
        <begin position="21"/>
        <end position="193"/>
    </location>
</feature>
<reference evidence="2 3" key="1">
    <citation type="journal article" date="2024" name="J Genomics">
        <title>Draft genome sequencing and assembly of Favolaschia claudopus CIRM-BRFM 2984 isolated from oak limbs.</title>
        <authorList>
            <person name="Navarro D."/>
            <person name="Drula E."/>
            <person name="Chaduli D."/>
            <person name="Cazenave R."/>
            <person name="Ahrendt S."/>
            <person name="Wang J."/>
            <person name="Lipzen A."/>
            <person name="Daum C."/>
            <person name="Barry K."/>
            <person name="Grigoriev I.V."/>
            <person name="Favel A."/>
            <person name="Rosso M.N."/>
            <person name="Martin F."/>
        </authorList>
    </citation>
    <scope>NUCLEOTIDE SEQUENCE [LARGE SCALE GENOMIC DNA]</scope>
    <source>
        <strain evidence="2 3">CIRM-BRFM 2984</strain>
    </source>
</reference>
<dbReference type="SUPFAM" id="SSF50370">
    <property type="entry name" value="Ricin B-like lectins"/>
    <property type="match status" value="1"/>
</dbReference>
<sequence>MQLISSIISLIIVATMSATATPNPAVGPTPALAGLLNINDFQGFGLNLVDNGPSPPGEGTAVFVFPGSFSNAVNQEWSLIPQGSNTYRIANGLDSSLFLSYPAAAFGGNAYGAELIVSSKFPATFALQTISASANTVRIVEVGSGRALTSWKAVPGMSGAPVRAILAQIDPSLQTQQSWKIVAARELSFIKFI</sequence>
<dbReference type="Gene3D" id="2.80.10.50">
    <property type="match status" value="1"/>
</dbReference>
<keyword evidence="3" id="KW-1185">Reference proteome</keyword>
<name>A0AAV9ZE88_9AGAR</name>
<organism evidence="2 3">
    <name type="scientific">Favolaschia claudopus</name>
    <dbReference type="NCBI Taxonomy" id="2862362"/>
    <lineage>
        <taxon>Eukaryota</taxon>
        <taxon>Fungi</taxon>
        <taxon>Dikarya</taxon>
        <taxon>Basidiomycota</taxon>
        <taxon>Agaricomycotina</taxon>
        <taxon>Agaricomycetes</taxon>
        <taxon>Agaricomycetidae</taxon>
        <taxon>Agaricales</taxon>
        <taxon>Marasmiineae</taxon>
        <taxon>Mycenaceae</taxon>
        <taxon>Favolaschia</taxon>
    </lineage>
</organism>
<dbReference type="InterPro" id="IPR035992">
    <property type="entry name" value="Ricin_B-like_lectins"/>
</dbReference>
<protein>
    <recommendedName>
        <fullName evidence="4">Ricin B lectin domain-containing protein</fullName>
    </recommendedName>
</protein>
<dbReference type="AlphaFoldDB" id="A0AAV9ZE88"/>
<evidence type="ECO:0000313" key="2">
    <source>
        <dbReference type="EMBL" id="KAK6980643.1"/>
    </source>
</evidence>